<dbReference type="NCBIfam" id="TIGR01549">
    <property type="entry name" value="HAD-SF-IA-v1"/>
    <property type="match status" value="1"/>
</dbReference>
<dbReference type="EC" id="3.1.3.68" evidence="6"/>
<dbReference type="SUPFAM" id="SSF56784">
    <property type="entry name" value="HAD-like"/>
    <property type="match status" value="1"/>
</dbReference>
<protein>
    <submittedName>
        <fullName evidence="6">Hexitol phosphatase HxpB</fullName>
        <ecNumber evidence="6">3.1.3.22</ecNumber>
        <ecNumber evidence="6">3.1.3.50</ecNumber>
        <ecNumber evidence="6">3.1.3.68</ecNumber>
    </submittedName>
</protein>
<organism evidence="6 7">
    <name type="scientific">Shewanella electrica</name>
    <dbReference type="NCBI Taxonomy" id="515560"/>
    <lineage>
        <taxon>Bacteria</taxon>
        <taxon>Pseudomonadati</taxon>
        <taxon>Pseudomonadota</taxon>
        <taxon>Gammaproteobacteria</taxon>
        <taxon>Alteromonadales</taxon>
        <taxon>Shewanellaceae</taxon>
        <taxon>Shewanella</taxon>
    </lineage>
</organism>
<evidence type="ECO:0000256" key="3">
    <source>
        <dbReference type="ARBA" id="ARBA00022723"/>
    </source>
</evidence>
<dbReference type="SFLD" id="SFLDS00003">
    <property type="entry name" value="Haloacid_Dehalogenase"/>
    <property type="match status" value="1"/>
</dbReference>
<evidence type="ECO:0000256" key="5">
    <source>
        <dbReference type="ARBA" id="ARBA00023277"/>
    </source>
</evidence>
<comment type="similarity">
    <text evidence="2">Belongs to the HAD-like hydrolase superfamily. CbbY/CbbZ/Gph/YieH family.</text>
</comment>
<dbReference type="GO" id="GO:0050084">
    <property type="term" value="F:mannitol-1-phosphatase activity"/>
    <property type="evidence" value="ECO:0007669"/>
    <property type="project" value="UniProtKB-EC"/>
</dbReference>
<name>A0ABT2FN46_9GAMM</name>
<dbReference type="EC" id="3.1.3.22" evidence="6"/>
<reference evidence="7" key="2">
    <citation type="submission" date="2023-07" db="EMBL/GenBank/DDBJ databases">
        <title>Shewanella mangrovi sp. nov., an acetaldehyde- degrading bacterium isolated from mangrove sediment.</title>
        <authorList>
            <person name="Liu Y."/>
        </authorList>
    </citation>
    <scope>NUCLEOTIDE SEQUENCE [LARGE SCALE GENOMIC DNA]</scope>
    <source>
        <strain evidence="7">C32</strain>
    </source>
</reference>
<evidence type="ECO:0000256" key="1">
    <source>
        <dbReference type="ARBA" id="ARBA00001946"/>
    </source>
</evidence>
<dbReference type="PANTHER" id="PTHR46193">
    <property type="entry name" value="6-PHOSPHOGLUCONATE PHOSPHATASE"/>
    <property type="match status" value="1"/>
</dbReference>
<keyword evidence="6" id="KW-0378">Hydrolase</keyword>
<gene>
    <name evidence="6" type="primary">hxpB</name>
    <name evidence="6" type="ORF">L9G74_14615</name>
</gene>
<accession>A0ABT2FN46</accession>
<keyword evidence="4" id="KW-0460">Magnesium</keyword>
<evidence type="ECO:0000313" key="6">
    <source>
        <dbReference type="EMBL" id="MCS4557678.1"/>
    </source>
</evidence>
<keyword evidence="7" id="KW-1185">Reference proteome</keyword>
<dbReference type="InterPro" id="IPR051600">
    <property type="entry name" value="Beta-PGM-like"/>
</dbReference>
<evidence type="ECO:0000256" key="2">
    <source>
        <dbReference type="ARBA" id="ARBA00006171"/>
    </source>
</evidence>
<comment type="cofactor">
    <cofactor evidence="1">
        <name>Mg(2+)</name>
        <dbReference type="ChEBI" id="CHEBI:18420"/>
    </cofactor>
</comment>
<dbReference type="PANTHER" id="PTHR46193:SF18">
    <property type="entry name" value="HEXITOL PHOSPHATASE B"/>
    <property type="match status" value="1"/>
</dbReference>
<dbReference type="SFLD" id="SFLDG01129">
    <property type="entry name" value="C1.5:_HAD__Beta-PGM__Phosphata"/>
    <property type="match status" value="1"/>
</dbReference>
<dbReference type="InterPro" id="IPR036412">
    <property type="entry name" value="HAD-like_sf"/>
</dbReference>
<dbReference type="GO" id="GO:0050286">
    <property type="term" value="F:sorbitol-6-phosphatase activity"/>
    <property type="evidence" value="ECO:0007669"/>
    <property type="project" value="UniProtKB-EC"/>
</dbReference>
<sequence>MHHVSLQAVIFDMDGVLIDSEPAWQQAEFEVLTGFGLPVTRAEIVQTTGLRIDELVNFWAERFPAQPFDRQQMMQFILARVVEFIAQDGQAMAGVFTALQLCRDAGLKVGLATSSPQQILDAVLTKLDIGHYFDVTQSAEHLPYGKPHPEVYLQCAKQLGVSPTRCLAVEDSFNGIIAARAASMQTLVIPAPEHQGEARWHAAHLQARALTEFEQVLRQFA</sequence>
<evidence type="ECO:0000256" key="4">
    <source>
        <dbReference type="ARBA" id="ARBA00022842"/>
    </source>
</evidence>
<dbReference type="Gene3D" id="3.40.50.1000">
    <property type="entry name" value="HAD superfamily/HAD-like"/>
    <property type="match status" value="1"/>
</dbReference>
<dbReference type="NCBIfam" id="TIGR01509">
    <property type="entry name" value="HAD-SF-IA-v3"/>
    <property type="match status" value="1"/>
</dbReference>
<dbReference type="NCBIfam" id="NF008087">
    <property type="entry name" value="PRK10826.1"/>
    <property type="match status" value="1"/>
</dbReference>
<dbReference type="Pfam" id="PF00702">
    <property type="entry name" value="Hydrolase"/>
    <property type="match status" value="1"/>
</dbReference>
<evidence type="ECO:0000313" key="7">
    <source>
        <dbReference type="Proteomes" id="UP001201549"/>
    </source>
</evidence>
<dbReference type="Gene3D" id="1.10.150.240">
    <property type="entry name" value="Putative phosphatase, domain 2"/>
    <property type="match status" value="1"/>
</dbReference>
<keyword evidence="3" id="KW-0479">Metal-binding</keyword>
<dbReference type="InterPro" id="IPR006439">
    <property type="entry name" value="HAD-SF_hydro_IA"/>
</dbReference>
<proteinExistence type="inferred from homology"/>
<keyword evidence="5" id="KW-0119">Carbohydrate metabolism</keyword>
<dbReference type="GO" id="GO:0003850">
    <property type="term" value="F:2-deoxyglucose-6-phosphatase activity"/>
    <property type="evidence" value="ECO:0007669"/>
    <property type="project" value="UniProtKB-EC"/>
</dbReference>
<dbReference type="PRINTS" id="PR00413">
    <property type="entry name" value="HADHALOGNASE"/>
</dbReference>
<comment type="caution">
    <text evidence="6">The sequence shown here is derived from an EMBL/GenBank/DDBJ whole genome shotgun (WGS) entry which is preliminary data.</text>
</comment>
<reference evidence="6 7" key="1">
    <citation type="submission" date="2022-02" db="EMBL/GenBank/DDBJ databases">
        <authorList>
            <person name="Zhuang L."/>
        </authorList>
    </citation>
    <scope>NUCLEOTIDE SEQUENCE [LARGE SCALE GENOMIC DNA]</scope>
    <source>
        <strain evidence="6 7">C32</strain>
    </source>
</reference>
<dbReference type="SFLD" id="SFLDG01135">
    <property type="entry name" value="C1.5.6:_HAD__Beta-PGM__Phospha"/>
    <property type="match status" value="1"/>
</dbReference>
<dbReference type="InterPro" id="IPR023214">
    <property type="entry name" value="HAD_sf"/>
</dbReference>
<dbReference type="RefSeq" id="WP_238897173.1">
    <property type="nucleotide sequence ID" value="NZ_JAKOGG010000011.1"/>
</dbReference>
<dbReference type="Proteomes" id="UP001201549">
    <property type="component" value="Unassembled WGS sequence"/>
</dbReference>
<dbReference type="InterPro" id="IPR023198">
    <property type="entry name" value="PGP-like_dom2"/>
</dbReference>
<dbReference type="EMBL" id="JAKOGG010000011">
    <property type="protein sequence ID" value="MCS4557678.1"/>
    <property type="molecule type" value="Genomic_DNA"/>
</dbReference>
<dbReference type="EC" id="3.1.3.50" evidence="6"/>